<dbReference type="RefSeq" id="WP_267281623.1">
    <property type="nucleotide sequence ID" value="NZ_JAOVZV010000014.1"/>
</dbReference>
<dbReference type="Proteomes" id="UP001070176">
    <property type="component" value="Unassembled WGS sequence"/>
</dbReference>
<proteinExistence type="predicted"/>
<accession>A0ABT3Y4N3</accession>
<evidence type="ECO:0008006" key="3">
    <source>
        <dbReference type="Google" id="ProtNLM"/>
    </source>
</evidence>
<reference evidence="1" key="1">
    <citation type="submission" date="2022-10" db="EMBL/GenBank/DDBJ databases">
        <title>Chryseobacterium sp. nov., a novel bacterial species.</title>
        <authorList>
            <person name="Cao Y."/>
        </authorList>
    </citation>
    <scope>NUCLEOTIDE SEQUENCE</scope>
    <source>
        <strain evidence="1">KC 927</strain>
    </source>
</reference>
<name>A0ABT3Y4N3_9FLAO</name>
<gene>
    <name evidence="1" type="ORF">OEA66_12150</name>
</gene>
<sequence length="199" mass="23185">MLFNINDIGVNSNNQEAESFDSAFTSKFLNMHTANVENLKRDMERLPEDGEAFFLQSMKQFNAITFLLRIAEDYFIEELYATTYSVSMRVIEALQELHNKGQIGRINLLISDSMRNRNMKVCDAIDSWANSNSLISVIYTWNHSKFTLCKTENSYYNIEGSGNWGDNACYEQYCFVNSRQVYEKRKELFSTCKVVFRIN</sequence>
<organism evidence="1 2">
    <name type="scientific">Chryseobacterium luquanense</name>
    <dbReference type="NCBI Taxonomy" id="2983766"/>
    <lineage>
        <taxon>Bacteria</taxon>
        <taxon>Pseudomonadati</taxon>
        <taxon>Bacteroidota</taxon>
        <taxon>Flavobacteriia</taxon>
        <taxon>Flavobacteriales</taxon>
        <taxon>Weeksellaceae</taxon>
        <taxon>Chryseobacterium group</taxon>
        <taxon>Chryseobacterium</taxon>
    </lineage>
</organism>
<dbReference type="EMBL" id="JAOVZV010000014">
    <property type="protein sequence ID" value="MCX8533103.1"/>
    <property type="molecule type" value="Genomic_DNA"/>
</dbReference>
<protein>
    <recommendedName>
        <fullName evidence="3">Phospholipase D-like domain-containing protein</fullName>
    </recommendedName>
</protein>
<evidence type="ECO:0000313" key="1">
    <source>
        <dbReference type="EMBL" id="MCX8533103.1"/>
    </source>
</evidence>
<keyword evidence="2" id="KW-1185">Reference proteome</keyword>
<evidence type="ECO:0000313" key="2">
    <source>
        <dbReference type="Proteomes" id="UP001070176"/>
    </source>
</evidence>
<comment type="caution">
    <text evidence="1">The sequence shown here is derived from an EMBL/GenBank/DDBJ whole genome shotgun (WGS) entry which is preliminary data.</text>
</comment>